<evidence type="ECO:0000313" key="2">
    <source>
        <dbReference type="EMBL" id="MBL0393444.1"/>
    </source>
</evidence>
<accession>A0A936Z1Y7</accession>
<dbReference type="GO" id="GO:0010124">
    <property type="term" value="P:phenylacetate catabolic process"/>
    <property type="evidence" value="ECO:0007669"/>
    <property type="project" value="InterPro"/>
</dbReference>
<dbReference type="Proteomes" id="UP000599109">
    <property type="component" value="Unassembled WGS sequence"/>
</dbReference>
<dbReference type="RefSeq" id="WP_201676107.1">
    <property type="nucleotide sequence ID" value="NZ_JAEQNE010000005.1"/>
</dbReference>
<keyword evidence="3" id="KW-1185">Reference proteome</keyword>
<reference evidence="2 3" key="1">
    <citation type="journal article" date="2017" name="Int. J. Syst. Evol. Microbiol.">
        <title>Ramlibacter monticola sp. nov., isolated from forest soil.</title>
        <authorList>
            <person name="Chaudhary D.K."/>
            <person name="Kim J."/>
        </authorList>
    </citation>
    <scope>NUCLEOTIDE SEQUENCE [LARGE SCALE GENOMIC DNA]</scope>
    <source>
        <strain evidence="2 3">KACC 19175</strain>
    </source>
</reference>
<dbReference type="Pfam" id="PF00378">
    <property type="entry name" value="ECH_1"/>
    <property type="match status" value="1"/>
</dbReference>
<dbReference type="Gene3D" id="3.90.226.10">
    <property type="entry name" value="2-enoyl-CoA Hydratase, Chain A, domain 1"/>
    <property type="match status" value="1"/>
</dbReference>
<dbReference type="PANTHER" id="PTHR43459">
    <property type="entry name" value="ENOYL-COA HYDRATASE"/>
    <property type="match status" value="1"/>
</dbReference>
<dbReference type="AlphaFoldDB" id="A0A936Z1Y7"/>
<proteinExistence type="inferred from homology"/>
<evidence type="ECO:0000313" key="3">
    <source>
        <dbReference type="Proteomes" id="UP000599109"/>
    </source>
</evidence>
<dbReference type="InterPro" id="IPR029045">
    <property type="entry name" value="ClpP/crotonase-like_dom_sf"/>
</dbReference>
<organism evidence="2 3">
    <name type="scientific">Ramlibacter monticola</name>
    <dbReference type="NCBI Taxonomy" id="1926872"/>
    <lineage>
        <taxon>Bacteria</taxon>
        <taxon>Pseudomonadati</taxon>
        <taxon>Pseudomonadota</taxon>
        <taxon>Betaproteobacteria</taxon>
        <taxon>Burkholderiales</taxon>
        <taxon>Comamonadaceae</taxon>
        <taxon>Ramlibacter</taxon>
    </lineage>
</organism>
<dbReference type="EMBL" id="JAEQNE010000005">
    <property type="protein sequence ID" value="MBL0393444.1"/>
    <property type="molecule type" value="Genomic_DNA"/>
</dbReference>
<comment type="caution">
    <text evidence="2">The sequence shown here is derived from an EMBL/GenBank/DDBJ whole genome shotgun (WGS) entry which is preliminary data.</text>
</comment>
<dbReference type="EC" id="5.3.3.18" evidence="2"/>
<evidence type="ECO:0000256" key="1">
    <source>
        <dbReference type="ARBA" id="ARBA00005254"/>
    </source>
</evidence>
<dbReference type="GO" id="GO:0016853">
    <property type="term" value="F:isomerase activity"/>
    <property type="evidence" value="ECO:0007669"/>
    <property type="project" value="UniProtKB-KW"/>
</dbReference>
<gene>
    <name evidence="2" type="ORF">JJ685_20075</name>
</gene>
<dbReference type="SUPFAM" id="SSF52096">
    <property type="entry name" value="ClpP/crotonase"/>
    <property type="match status" value="1"/>
</dbReference>
<dbReference type="Gene3D" id="1.10.12.10">
    <property type="entry name" value="Lyase 2-enoyl-coa Hydratase, Chain A, domain 2"/>
    <property type="match status" value="1"/>
</dbReference>
<dbReference type="CDD" id="cd06558">
    <property type="entry name" value="crotonase-like"/>
    <property type="match status" value="1"/>
</dbReference>
<dbReference type="InterPro" id="IPR001753">
    <property type="entry name" value="Enoyl-CoA_hydra/iso"/>
</dbReference>
<name>A0A936Z1Y7_9BURK</name>
<dbReference type="NCBIfam" id="TIGR02280">
    <property type="entry name" value="PaaB1"/>
    <property type="match status" value="1"/>
</dbReference>
<dbReference type="InterPro" id="IPR014748">
    <property type="entry name" value="Enoyl-CoA_hydra_C"/>
</dbReference>
<comment type="similarity">
    <text evidence="1">Belongs to the enoyl-CoA hydratase/isomerase family.</text>
</comment>
<dbReference type="InterPro" id="IPR011968">
    <property type="entry name" value="PaaB1"/>
</dbReference>
<protein>
    <submittedName>
        <fullName evidence="2">2-(1,2-epoxy-1,2-dihydrophenyl)acetyl-CoA isomerase</fullName>
        <ecNumber evidence="2">5.3.3.18</ecNumber>
    </submittedName>
</protein>
<keyword evidence="2" id="KW-0413">Isomerase</keyword>
<sequence>MDYRNILFSVADGIARITLNRPERLNAFNVAMHEELRHALQRVESAAAERTVRVLVLTGAGRAFCAGQDLADRSVDPGAAAPDLGASIELYYGPLVLALRRLSVPVLCVVNGVAAGAGANLPLACDIVIAARSAHFIEAFCNLGLIPDTGGTYFLPRLLGPARATALAMLGDKLSAEQAAAWGLIWKCVDDAQLAAEADALARRLAAAPTLGVLRTRQALQASGLNTLEAQLDLERDFMRELGRSNDYREGVSAFLEKRPPRFTGA</sequence>
<dbReference type="PANTHER" id="PTHR43459:SF1">
    <property type="entry name" value="EG:BACN32G11.4 PROTEIN"/>
    <property type="match status" value="1"/>
</dbReference>